<dbReference type="PROSITE" id="PS50110">
    <property type="entry name" value="RESPONSE_REGULATORY"/>
    <property type="match status" value="1"/>
</dbReference>
<dbReference type="Pfam" id="PF00072">
    <property type="entry name" value="Response_reg"/>
    <property type="match status" value="1"/>
</dbReference>
<dbReference type="AlphaFoldDB" id="A0A1I0VWX7"/>
<feature type="domain" description="Response regulatory" evidence="2">
    <location>
        <begin position="2"/>
        <end position="117"/>
    </location>
</feature>
<dbReference type="EMBL" id="FOJU01000001">
    <property type="protein sequence ID" value="SFA80166.1"/>
    <property type="molecule type" value="Genomic_DNA"/>
</dbReference>
<dbReference type="SUPFAM" id="SSF52172">
    <property type="entry name" value="CheY-like"/>
    <property type="match status" value="1"/>
</dbReference>
<keyword evidence="4" id="KW-1185">Reference proteome</keyword>
<organism evidence="3 4">
    <name type="scientific">Poseidonocella pacifica</name>
    <dbReference type="NCBI Taxonomy" id="871651"/>
    <lineage>
        <taxon>Bacteria</taxon>
        <taxon>Pseudomonadati</taxon>
        <taxon>Pseudomonadota</taxon>
        <taxon>Alphaproteobacteria</taxon>
        <taxon>Rhodobacterales</taxon>
        <taxon>Roseobacteraceae</taxon>
        <taxon>Poseidonocella</taxon>
    </lineage>
</organism>
<evidence type="ECO:0000259" key="2">
    <source>
        <dbReference type="PROSITE" id="PS50110"/>
    </source>
</evidence>
<dbReference type="Proteomes" id="UP000198796">
    <property type="component" value="Unassembled WGS sequence"/>
</dbReference>
<reference evidence="3 4" key="1">
    <citation type="submission" date="2016-10" db="EMBL/GenBank/DDBJ databases">
        <authorList>
            <person name="de Groot N.N."/>
        </authorList>
    </citation>
    <scope>NUCLEOTIDE SEQUENCE [LARGE SCALE GENOMIC DNA]</scope>
    <source>
        <strain evidence="3 4">DSM 29316</strain>
    </source>
</reference>
<evidence type="ECO:0000313" key="4">
    <source>
        <dbReference type="Proteomes" id="UP000198796"/>
    </source>
</evidence>
<evidence type="ECO:0000256" key="1">
    <source>
        <dbReference type="PROSITE-ProRule" id="PRU00169"/>
    </source>
</evidence>
<dbReference type="GO" id="GO:0000160">
    <property type="term" value="P:phosphorelay signal transduction system"/>
    <property type="evidence" value="ECO:0007669"/>
    <property type="project" value="InterPro"/>
</dbReference>
<proteinExistence type="predicted"/>
<dbReference type="Gene3D" id="3.40.50.2300">
    <property type="match status" value="1"/>
</dbReference>
<dbReference type="InterPro" id="IPR001789">
    <property type="entry name" value="Sig_transdc_resp-reg_receiver"/>
</dbReference>
<accession>A0A1I0VWX7</accession>
<dbReference type="RefSeq" id="WP_092061141.1">
    <property type="nucleotide sequence ID" value="NZ_FOJU01000001.1"/>
</dbReference>
<sequence length="136" mass="15380">MFCLIVESDPAISMAWEACLFDMGLEVAIAVSVTEALRVLRQRQVDLVLLNHTLGAETTEPVALYIQHYAPNARLILITGTGAFPRGEARRYMPGVDWVLRQPVVLNDLRALVEYAVRDMRRDAAYREPQRQRTPA</sequence>
<dbReference type="InterPro" id="IPR011006">
    <property type="entry name" value="CheY-like_superfamily"/>
</dbReference>
<dbReference type="STRING" id="871651.SAMN05421688_1011"/>
<protein>
    <submittedName>
        <fullName evidence="3">Response regulator receiver domain-containing protein</fullName>
    </submittedName>
</protein>
<name>A0A1I0VWX7_9RHOB</name>
<dbReference type="OrthoDB" id="7874292at2"/>
<comment type="caution">
    <text evidence="1">Lacks conserved residue(s) required for the propagation of feature annotation.</text>
</comment>
<gene>
    <name evidence="3" type="ORF">SAMN05421688_1011</name>
</gene>
<evidence type="ECO:0000313" key="3">
    <source>
        <dbReference type="EMBL" id="SFA80166.1"/>
    </source>
</evidence>
<dbReference type="CDD" id="cd00156">
    <property type="entry name" value="REC"/>
    <property type="match status" value="1"/>
</dbReference>